<feature type="region of interest" description="Disordered" evidence="1">
    <location>
        <begin position="32"/>
        <end position="73"/>
    </location>
</feature>
<dbReference type="PROSITE" id="PS51257">
    <property type="entry name" value="PROKAR_LIPOPROTEIN"/>
    <property type="match status" value="1"/>
</dbReference>
<dbReference type="EMBL" id="JAKXMK010000022">
    <property type="protein sequence ID" value="MCH6168884.1"/>
    <property type="molecule type" value="Genomic_DNA"/>
</dbReference>
<keyword evidence="2" id="KW-0732">Signal</keyword>
<accession>A0ABS9TK10</accession>
<reference evidence="3 4" key="1">
    <citation type="submission" date="2022-03" db="EMBL/GenBank/DDBJ databases">
        <title>Pseudonocardia alaer sp. nov., a novel actinomycete isolated from reed forest soil.</title>
        <authorList>
            <person name="Wang L."/>
        </authorList>
    </citation>
    <scope>NUCLEOTIDE SEQUENCE [LARGE SCALE GENOMIC DNA]</scope>
    <source>
        <strain evidence="3 4">Y-16303</strain>
    </source>
</reference>
<feature type="compositionally biased region" description="Pro residues" evidence="1">
    <location>
        <begin position="36"/>
        <end position="46"/>
    </location>
</feature>
<dbReference type="Proteomes" id="UP001299970">
    <property type="component" value="Unassembled WGS sequence"/>
</dbReference>
<feature type="compositionally biased region" description="Low complexity" evidence="1">
    <location>
        <begin position="47"/>
        <end position="73"/>
    </location>
</feature>
<evidence type="ECO:0000256" key="1">
    <source>
        <dbReference type="SAM" id="MobiDB-lite"/>
    </source>
</evidence>
<dbReference type="RefSeq" id="WP_241039525.1">
    <property type="nucleotide sequence ID" value="NZ_BAAAJF010000011.1"/>
</dbReference>
<name>A0ABS9TK10_9PSEU</name>
<evidence type="ECO:0000313" key="4">
    <source>
        <dbReference type="Proteomes" id="UP001299970"/>
    </source>
</evidence>
<organism evidence="3 4">
    <name type="scientific">Pseudonocardia alaniniphila</name>
    <dbReference type="NCBI Taxonomy" id="75291"/>
    <lineage>
        <taxon>Bacteria</taxon>
        <taxon>Bacillati</taxon>
        <taxon>Actinomycetota</taxon>
        <taxon>Actinomycetes</taxon>
        <taxon>Pseudonocardiales</taxon>
        <taxon>Pseudonocardiaceae</taxon>
        <taxon>Pseudonocardia</taxon>
    </lineage>
</organism>
<evidence type="ECO:0000313" key="3">
    <source>
        <dbReference type="EMBL" id="MCH6168884.1"/>
    </source>
</evidence>
<feature type="chain" id="PRO_5045601694" evidence="2">
    <location>
        <begin position="23"/>
        <end position="157"/>
    </location>
</feature>
<feature type="signal peptide" evidence="2">
    <location>
        <begin position="1"/>
        <end position="22"/>
    </location>
</feature>
<evidence type="ECO:0000256" key="2">
    <source>
        <dbReference type="SAM" id="SignalP"/>
    </source>
</evidence>
<proteinExistence type="predicted"/>
<keyword evidence="4" id="KW-1185">Reference proteome</keyword>
<gene>
    <name evidence="3" type="ORF">MMF94_24590</name>
</gene>
<sequence length="157" mass="15610">MFDLPRSGRAAAVAFLAALLLAGCGGGGLPTGAGPTAPPVQPPAPQSAPQTAQEETTTPAPAGSAAELPWPAAGAAEAAALQAAVDNGSQPWLLDPAEVAVSYASAAYGWTDAEAQPGPDGIVEVRRPGGQRLALTVAQPGRTGKSGIWVVTTEHDR</sequence>
<comment type="caution">
    <text evidence="3">The sequence shown here is derived from an EMBL/GenBank/DDBJ whole genome shotgun (WGS) entry which is preliminary data.</text>
</comment>
<protein>
    <submittedName>
        <fullName evidence="3">Uncharacterized protein</fullName>
    </submittedName>
</protein>